<dbReference type="Proteomes" id="UP001174997">
    <property type="component" value="Unassembled WGS sequence"/>
</dbReference>
<name>A0AA40D955_9PEZI</name>
<reference evidence="3" key="1">
    <citation type="submission" date="2023-06" db="EMBL/GenBank/DDBJ databases">
        <title>Genome-scale phylogeny and comparative genomics of the fungal order Sordariales.</title>
        <authorList>
            <consortium name="Lawrence Berkeley National Laboratory"/>
            <person name="Hensen N."/>
            <person name="Bonometti L."/>
            <person name="Westerberg I."/>
            <person name="Brannstrom I.O."/>
            <person name="Guillou S."/>
            <person name="Cros-Aarteil S."/>
            <person name="Calhoun S."/>
            <person name="Haridas S."/>
            <person name="Kuo A."/>
            <person name="Mondo S."/>
            <person name="Pangilinan J."/>
            <person name="Riley R."/>
            <person name="Labutti K."/>
            <person name="Andreopoulos B."/>
            <person name="Lipzen A."/>
            <person name="Chen C."/>
            <person name="Yanf M."/>
            <person name="Daum C."/>
            <person name="Ng V."/>
            <person name="Clum A."/>
            <person name="Steindorff A."/>
            <person name="Ohm R."/>
            <person name="Martin F."/>
            <person name="Silar P."/>
            <person name="Natvig D."/>
            <person name="Lalanne C."/>
            <person name="Gautier V."/>
            <person name="Ament-Velasquez S.L."/>
            <person name="Kruys A."/>
            <person name="Hutchinson M.I."/>
            <person name="Powell A.J."/>
            <person name="Barry K."/>
            <person name="Miller A.N."/>
            <person name="Grigoriev I.V."/>
            <person name="Debuchy R."/>
            <person name="Gladieux P."/>
            <person name="Thoren M.H."/>
            <person name="Johannesson H."/>
        </authorList>
    </citation>
    <scope>NUCLEOTIDE SEQUENCE</scope>
    <source>
        <strain evidence="3">CBS 307.81</strain>
    </source>
</reference>
<evidence type="ECO:0000313" key="4">
    <source>
        <dbReference type="Proteomes" id="UP001174997"/>
    </source>
</evidence>
<proteinExistence type="predicted"/>
<dbReference type="InterPro" id="IPR013126">
    <property type="entry name" value="Hsp_70_fam"/>
</dbReference>
<organism evidence="3 4">
    <name type="scientific">Cercophora samala</name>
    <dbReference type="NCBI Taxonomy" id="330535"/>
    <lineage>
        <taxon>Eukaryota</taxon>
        <taxon>Fungi</taxon>
        <taxon>Dikarya</taxon>
        <taxon>Ascomycota</taxon>
        <taxon>Pezizomycotina</taxon>
        <taxon>Sordariomycetes</taxon>
        <taxon>Sordariomycetidae</taxon>
        <taxon>Sordariales</taxon>
        <taxon>Lasiosphaeriaceae</taxon>
        <taxon>Cercophora</taxon>
    </lineage>
</organism>
<comment type="caution">
    <text evidence="3">The sequence shown here is derived from an EMBL/GenBank/DDBJ whole genome shotgun (WGS) entry which is preliminary data.</text>
</comment>
<dbReference type="SUPFAM" id="SSF53067">
    <property type="entry name" value="Actin-like ATPase domain"/>
    <property type="match status" value="2"/>
</dbReference>
<keyword evidence="4" id="KW-1185">Reference proteome</keyword>
<protein>
    <submittedName>
        <fullName evidence="3">Uncharacterized protein</fullName>
    </submittedName>
</protein>
<sequence>MMSSLPYRPWTSLGSTSPPTNGGVAGGKFIAVGIDFGTTYCGVSWAFSESPGDIHEITEWPSEFHLNAGEDQVPTQLDLSSGKWGYEVTPEMKPIKWFKLLLLKDQDIIRDEIRNSRPLKDAQQQIRACGMTPTEVVGLYLKNLWAHTYKKLGEMLVIDSLPLRVAITVPAIWPPYAEQAMREAARIAGITVDRDIGTTTLDLIQEPEAAGLSIFLDRKDFPEIQPGESFVVCDAGGGTVDVISYTVKSTSPFRIGECVKGAGKLSGAFKVDEAFAAYLKWEIKLKLDSLDTAEHNLFVTKDWEMGAKRSFTGNLQPPRFFLTPPTKAFGKMDRLRGKGSISISREAMAGFFDQSLVGIRSLLSEQIRGVEAQTGRKPKKILLVGGLGGSQYIYNQLDKEHDNSSAEAGKPKEKTILRPLDKAWSAVARGAVIRLLQDKMSMQPNLTPGQHRVISRIPEVVTRKARYSYGIQSEVAIATLHDFDPALDRVKRNPEKTEVTRRMDWYLKKGDEVSKKEPVLLGYHQFATKQTAQSKCVFVIEYSQSNIPPKRKDESVSELCRIQCEWDKPFEEWKPVGNPADGWRKFDEMSLAMRFGGQPKFTIQVGSKQTEHDVKVEYQS</sequence>
<accession>A0AA40D955</accession>
<dbReference type="Pfam" id="PF00012">
    <property type="entry name" value="HSP70"/>
    <property type="match status" value="1"/>
</dbReference>
<dbReference type="CDD" id="cd10170">
    <property type="entry name" value="ASKHA_NBD_HSP70"/>
    <property type="match status" value="1"/>
</dbReference>
<dbReference type="GO" id="GO:0140662">
    <property type="term" value="F:ATP-dependent protein folding chaperone"/>
    <property type="evidence" value="ECO:0007669"/>
    <property type="project" value="InterPro"/>
</dbReference>
<evidence type="ECO:0000256" key="1">
    <source>
        <dbReference type="ARBA" id="ARBA00022741"/>
    </source>
</evidence>
<dbReference type="PANTHER" id="PTHR14187:SF5">
    <property type="entry name" value="HEAT SHOCK 70 KDA PROTEIN 12A"/>
    <property type="match status" value="1"/>
</dbReference>
<dbReference type="InterPro" id="IPR043129">
    <property type="entry name" value="ATPase_NBD"/>
</dbReference>
<dbReference type="Gene3D" id="3.30.420.40">
    <property type="match status" value="1"/>
</dbReference>
<dbReference type="AlphaFoldDB" id="A0AA40D955"/>
<evidence type="ECO:0000256" key="2">
    <source>
        <dbReference type="ARBA" id="ARBA00022840"/>
    </source>
</evidence>
<dbReference type="EMBL" id="JAULSY010000064">
    <property type="protein sequence ID" value="KAK0667925.1"/>
    <property type="molecule type" value="Genomic_DNA"/>
</dbReference>
<gene>
    <name evidence="3" type="ORF">QBC41DRAFT_322983</name>
</gene>
<keyword evidence="2" id="KW-0067">ATP-binding</keyword>
<dbReference type="PANTHER" id="PTHR14187">
    <property type="entry name" value="ALPHA KINASE/ELONGATION FACTOR 2 KINASE"/>
    <property type="match status" value="1"/>
</dbReference>
<dbReference type="GO" id="GO:0005524">
    <property type="term" value="F:ATP binding"/>
    <property type="evidence" value="ECO:0007669"/>
    <property type="project" value="UniProtKB-KW"/>
</dbReference>
<evidence type="ECO:0000313" key="3">
    <source>
        <dbReference type="EMBL" id="KAK0667925.1"/>
    </source>
</evidence>
<keyword evidence="1" id="KW-0547">Nucleotide-binding</keyword>